<sequence>MADSIVDVGDGRALVATDQRKGDVISPTRAVLTLSKSMFNAGCFSLPYAWKLGGLWTSFVLTFFIAGFNWYGNHILVRSSQHLAKKTEKSALDYGHFAKKVCDHSSIGFLQRNSKSVMAVVNITILFYQLGMCSVAILFISDNMVNLLGDYFTGTFHEKMVIMATIATVFILITNMFTEMRIISVFAMISSIFFLIGTAVIMQYTVQRP</sequence>
<name>A0A914QH31_9BILA</name>
<dbReference type="PANTHER" id="PTHR22950:SF343">
    <property type="entry name" value="AMINO ACID TRANSPORTER SKAT-1-RELATED"/>
    <property type="match status" value="1"/>
</dbReference>
<protein>
    <submittedName>
        <fullName evidence="8">Amino acid transporter transmembrane domain-containing protein</fullName>
    </submittedName>
</protein>
<evidence type="ECO:0000256" key="3">
    <source>
        <dbReference type="ARBA" id="ARBA00022989"/>
    </source>
</evidence>
<evidence type="ECO:0000313" key="8">
    <source>
        <dbReference type="WBParaSite" id="PDA_v2.g26592.t1"/>
    </source>
</evidence>
<keyword evidence="2 5" id="KW-0812">Transmembrane</keyword>
<accession>A0A914QH31</accession>
<organism evidence="7 8">
    <name type="scientific">Panagrolaimus davidi</name>
    <dbReference type="NCBI Taxonomy" id="227884"/>
    <lineage>
        <taxon>Eukaryota</taxon>
        <taxon>Metazoa</taxon>
        <taxon>Ecdysozoa</taxon>
        <taxon>Nematoda</taxon>
        <taxon>Chromadorea</taxon>
        <taxon>Rhabditida</taxon>
        <taxon>Tylenchina</taxon>
        <taxon>Panagrolaimomorpha</taxon>
        <taxon>Panagrolaimoidea</taxon>
        <taxon>Panagrolaimidae</taxon>
        <taxon>Panagrolaimus</taxon>
    </lineage>
</organism>
<feature type="transmembrane region" description="Helical" evidence="5">
    <location>
        <begin position="48"/>
        <end position="71"/>
    </location>
</feature>
<evidence type="ECO:0000313" key="7">
    <source>
        <dbReference type="Proteomes" id="UP000887578"/>
    </source>
</evidence>
<dbReference type="AlphaFoldDB" id="A0A914QH31"/>
<feature type="domain" description="Amino acid transporter transmembrane" evidence="6">
    <location>
        <begin position="24"/>
        <end position="204"/>
    </location>
</feature>
<evidence type="ECO:0000256" key="1">
    <source>
        <dbReference type="ARBA" id="ARBA00004141"/>
    </source>
</evidence>
<keyword evidence="3 5" id="KW-1133">Transmembrane helix</keyword>
<feature type="transmembrane region" description="Helical" evidence="5">
    <location>
        <begin position="119"/>
        <end position="140"/>
    </location>
</feature>
<feature type="transmembrane region" description="Helical" evidence="5">
    <location>
        <begin position="185"/>
        <end position="206"/>
    </location>
</feature>
<dbReference type="GO" id="GO:0015179">
    <property type="term" value="F:L-amino acid transmembrane transporter activity"/>
    <property type="evidence" value="ECO:0007669"/>
    <property type="project" value="TreeGrafter"/>
</dbReference>
<dbReference type="PANTHER" id="PTHR22950">
    <property type="entry name" value="AMINO ACID TRANSPORTER"/>
    <property type="match status" value="1"/>
</dbReference>
<keyword evidence="4 5" id="KW-0472">Membrane</keyword>
<proteinExistence type="predicted"/>
<evidence type="ECO:0000256" key="5">
    <source>
        <dbReference type="SAM" id="Phobius"/>
    </source>
</evidence>
<evidence type="ECO:0000256" key="4">
    <source>
        <dbReference type="ARBA" id="ARBA00023136"/>
    </source>
</evidence>
<evidence type="ECO:0000256" key="2">
    <source>
        <dbReference type="ARBA" id="ARBA00022692"/>
    </source>
</evidence>
<feature type="transmembrane region" description="Helical" evidence="5">
    <location>
        <begin position="160"/>
        <end position="178"/>
    </location>
</feature>
<evidence type="ECO:0000259" key="6">
    <source>
        <dbReference type="Pfam" id="PF01490"/>
    </source>
</evidence>
<dbReference type="InterPro" id="IPR013057">
    <property type="entry name" value="AA_transpt_TM"/>
</dbReference>
<reference evidence="8" key="1">
    <citation type="submission" date="2022-11" db="UniProtKB">
        <authorList>
            <consortium name="WormBaseParasite"/>
        </authorList>
    </citation>
    <scope>IDENTIFICATION</scope>
</reference>
<dbReference type="Proteomes" id="UP000887578">
    <property type="component" value="Unplaced"/>
</dbReference>
<dbReference type="WBParaSite" id="PDA_v2.g26592.t1">
    <property type="protein sequence ID" value="PDA_v2.g26592.t1"/>
    <property type="gene ID" value="PDA_v2.g26592"/>
</dbReference>
<dbReference type="Pfam" id="PF01490">
    <property type="entry name" value="Aa_trans"/>
    <property type="match status" value="1"/>
</dbReference>
<dbReference type="GO" id="GO:0005774">
    <property type="term" value="C:vacuolar membrane"/>
    <property type="evidence" value="ECO:0007669"/>
    <property type="project" value="TreeGrafter"/>
</dbReference>
<comment type="subcellular location">
    <subcellularLocation>
        <location evidence="1">Membrane</location>
        <topology evidence="1">Multi-pass membrane protein</topology>
    </subcellularLocation>
</comment>
<keyword evidence="7" id="KW-1185">Reference proteome</keyword>